<dbReference type="PANTHER" id="PTHR21564">
    <property type="entry name" value="BRAKELESS PROTEIN"/>
    <property type="match status" value="1"/>
</dbReference>
<feature type="compositionally biased region" description="Low complexity" evidence="2">
    <location>
        <begin position="130"/>
        <end position="147"/>
    </location>
</feature>
<keyword evidence="1" id="KW-0863">Zinc-finger</keyword>
<evidence type="ECO:0000256" key="2">
    <source>
        <dbReference type="SAM" id="MobiDB-lite"/>
    </source>
</evidence>
<evidence type="ECO:0000259" key="3">
    <source>
        <dbReference type="PROSITE" id="PS50157"/>
    </source>
</evidence>
<proteinExistence type="predicted"/>
<feature type="compositionally biased region" description="Polar residues" evidence="2">
    <location>
        <begin position="633"/>
        <end position="651"/>
    </location>
</feature>
<dbReference type="GO" id="GO:0006357">
    <property type="term" value="P:regulation of transcription by RNA polymerase II"/>
    <property type="evidence" value="ECO:0007669"/>
    <property type="project" value="TreeGrafter"/>
</dbReference>
<accession>A0A6M2DTT3</accession>
<feature type="compositionally biased region" description="Basic and acidic residues" evidence="2">
    <location>
        <begin position="402"/>
        <end position="412"/>
    </location>
</feature>
<feature type="region of interest" description="Disordered" evidence="2">
    <location>
        <begin position="734"/>
        <end position="763"/>
    </location>
</feature>
<dbReference type="GO" id="GO:0005634">
    <property type="term" value="C:nucleus"/>
    <property type="evidence" value="ECO:0007669"/>
    <property type="project" value="TreeGrafter"/>
</dbReference>
<name>A0A6M2DTT3_XENCH</name>
<feature type="region of interest" description="Disordered" evidence="2">
    <location>
        <begin position="398"/>
        <end position="430"/>
    </location>
</feature>
<sequence>MAAPMRNPQGLPYQPTPSAINFDTDDNSEWDIGVGDLIIDLDADIEKEADNMASTTPVDTTQTTQEQDHRATLDNKGLKMKIKRTKPGTKTCEAKHEIVKSAHQISPLQNSVSDGKSSGLQNGSSVNKRNVASNSALNVNSNSNSGSNHRREKREAGVVNTGPGPPEESEKAPEAQDLDAQPVIKKRKEEAKDMLDVCVGTSVGTITEPDCLGPCEPGTSVTLEGIVWHETEGGVLVVNVTWRGKTYVGTLLDCTKHDWAPPRFCDSPIEEMDARTPKGRGKRGRGQATVTSSGLSSDLSNFTETRSSVHSKLRNGGNKTTRKTPSEPANPTVATKVDKRKSRVDETPEPAPVVVTPPVKKAKSVVNHSPPGSPSLLECPEPNCNKKYKHANGLKYHQSHAHGGEDKEEKDTISASENDDSSNIDPPSPCAEKVVIKKDEAIEIPKEDNRFRANAQPFNKDKIIIKKDESNELPPKDENLCDNTLKAKPMSELMPDDKKVATCNFKKKLTRGKSPCLRDDEQPTSPAYSDISDDGNTSDKNKDTQAEMDKKNSFGIYPFFNQQQTYVRSAEAGKCEEKVGIVSDKEGDKHEMMNVCEKNPQHYSYPYGYVATGFPYGVESGFAIQQEDKDDQQQNAKQSNESKPSTIVIPNNSQSLIKDNKHMNARPPSPHSIREQPILQHGAMATQNATQAQNANDNHQILKESIEMKEQMRAGFLYREEDIRRYYMYPDNRRKEAESTPTKLQAPIKPSKSPKPSPMPTNTIKVEDFVKKEDGGKLQQKDGSKVNEAQNHPQQYTYIHSGYLQSNPYAGLAFDSAHPVYRNMSPVQLVPSPYGAGPYLHRFHNPEDLSRSQNQNPKPLDILQHANQFYPHKIHELQERALKSPPTPKGSQVPPNAVTQASTVDQNQAVEKNNPEKIKTEEGKEGPPPQHHVHTHHHTHVGLGYPIMAPQYPAPFGAGVNAAVNVINQFPPK</sequence>
<dbReference type="PANTHER" id="PTHR21564:SF5">
    <property type="entry name" value="SCRIBBLER, ISOFORM J"/>
    <property type="match status" value="1"/>
</dbReference>
<keyword evidence="1" id="KW-0479">Metal-binding</keyword>
<protein>
    <submittedName>
        <fullName evidence="4">Putative zinc finger protein 608-like isoform x1</fullName>
    </submittedName>
</protein>
<organism evidence="4">
    <name type="scientific">Xenopsylla cheopis</name>
    <name type="common">Oriental rat flea</name>
    <name type="synonym">Pulex cheopis</name>
    <dbReference type="NCBI Taxonomy" id="163159"/>
    <lineage>
        <taxon>Eukaryota</taxon>
        <taxon>Metazoa</taxon>
        <taxon>Ecdysozoa</taxon>
        <taxon>Arthropoda</taxon>
        <taxon>Hexapoda</taxon>
        <taxon>Insecta</taxon>
        <taxon>Pterygota</taxon>
        <taxon>Neoptera</taxon>
        <taxon>Endopterygota</taxon>
        <taxon>Siphonaptera</taxon>
        <taxon>Pulicidae</taxon>
        <taxon>Xenopsyllinae</taxon>
        <taxon>Xenopsylla</taxon>
    </lineage>
</organism>
<feature type="region of interest" description="Disordered" evidence="2">
    <location>
        <begin position="883"/>
        <end position="913"/>
    </location>
</feature>
<dbReference type="InterPro" id="IPR040010">
    <property type="entry name" value="ZN608/ZN609"/>
</dbReference>
<feature type="region of interest" description="Disordered" evidence="2">
    <location>
        <begin position="627"/>
        <end position="651"/>
    </location>
</feature>
<feature type="compositionally biased region" description="Polar residues" evidence="2">
    <location>
        <begin position="288"/>
        <end position="310"/>
    </location>
</feature>
<dbReference type="EMBL" id="GIIL01004845">
    <property type="protein sequence ID" value="NOV48571.1"/>
    <property type="molecule type" value="Transcribed_RNA"/>
</dbReference>
<feature type="compositionally biased region" description="Basic and acidic residues" evidence="2">
    <location>
        <begin position="537"/>
        <end position="546"/>
    </location>
</feature>
<feature type="region of interest" description="Disordered" evidence="2">
    <location>
        <begin position="1"/>
        <end position="27"/>
    </location>
</feature>
<keyword evidence="1" id="KW-0862">Zinc</keyword>
<dbReference type="GO" id="GO:0008270">
    <property type="term" value="F:zinc ion binding"/>
    <property type="evidence" value="ECO:0007669"/>
    <property type="project" value="UniProtKB-KW"/>
</dbReference>
<feature type="region of interest" description="Disordered" evidence="2">
    <location>
        <begin position="270"/>
        <end position="355"/>
    </location>
</feature>
<dbReference type="InterPro" id="IPR013087">
    <property type="entry name" value="Znf_C2H2_type"/>
</dbReference>
<feature type="region of interest" description="Disordered" evidence="2">
    <location>
        <begin position="48"/>
        <end position="181"/>
    </location>
</feature>
<feature type="compositionally biased region" description="Basic and acidic residues" evidence="2">
    <location>
        <begin position="66"/>
        <end position="77"/>
    </location>
</feature>
<reference evidence="4" key="1">
    <citation type="submission" date="2020-03" db="EMBL/GenBank/DDBJ databases">
        <title>Transcriptomic Profiling of the Digestive Tract of the Rat Flea, Xenopsylla cheopis, Following Blood Feeding and Infection with Yersinia pestis.</title>
        <authorList>
            <person name="Bland D.M."/>
            <person name="Martens C.A."/>
            <person name="Virtaneva K."/>
            <person name="Kanakabandi K."/>
            <person name="Long D."/>
            <person name="Rosenke R."/>
            <person name="Saturday G.A."/>
            <person name="Hoyt F.H."/>
            <person name="Bruno D.P."/>
            <person name="Ribeiro J.M.C."/>
            <person name="Hinnebusch J."/>
        </authorList>
    </citation>
    <scope>NUCLEOTIDE SEQUENCE</scope>
</reference>
<feature type="region of interest" description="Disordered" evidence="2">
    <location>
        <begin position="511"/>
        <end position="546"/>
    </location>
</feature>
<feature type="compositionally biased region" description="Polar residues" evidence="2">
    <location>
        <begin position="889"/>
        <end position="911"/>
    </location>
</feature>
<feature type="compositionally biased region" description="Basic residues" evidence="2">
    <location>
        <begin position="78"/>
        <end position="87"/>
    </location>
</feature>
<evidence type="ECO:0000313" key="4">
    <source>
        <dbReference type="EMBL" id="NOV48571.1"/>
    </source>
</evidence>
<evidence type="ECO:0000256" key="1">
    <source>
        <dbReference type="PROSITE-ProRule" id="PRU00042"/>
    </source>
</evidence>
<dbReference type="AlphaFoldDB" id="A0A6M2DTT3"/>
<dbReference type="PROSITE" id="PS50157">
    <property type="entry name" value="ZINC_FINGER_C2H2_2"/>
    <property type="match status" value="1"/>
</dbReference>
<feature type="compositionally biased region" description="Low complexity" evidence="2">
    <location>
        <begin position="55"/>
        <end position="65"/>
    </location>
</feature>
<feature type="compositionally biased region" description="Polar residues" evidence="2">
    <location>
        <begin position="103"/>
        <end position="128"/>
    </location>
</feature>
<feature type="domain" description="C2H2-type" evidence="3">
    <location>
        <begin position="377"/>
        <end position="407"/>
    </location>
</feature>
<dbReference type="PROSITE" id="PS00028">
    <property type="entry name" value="ZINC_FINGER_C2H2_1"/>
    <property type="match status" value="1"/>
</dbReference>